<organism evidence="9 10">
    <name type="scientific">Bilifractor porci</name>
    <dbReference type="NCBI Taxonomy" id="2606636"/>
    <lineage>
        <taxon>Bacteria</taxon>
        <taxon>Bacillati</taxon>
        <taxon>Bacillota</taxon>
        <taxon>Clostridia</taxon>
        <taxon>Lachnospirales</taxon>
        <taxon>Lachnospiraceae</taxon>
        <taxon>Bilifractor</taxon>
    </lineage>
</organism>
<feature type="transmembrane region" description="Helical" evidence="8">
    <location>
        <begin position="403"/>
        <end position="424"/>
    </location>
</feature>
<dbReference type="GO" id="GO:1905039">
    <property type="term" value="P:carboxylic acid transmembrane transport"/>
    <property type="evidence" value="ECO:0007669"/>
    <property type="project" value="UniProtKB-ARBA"/>
</dbReference>
<feature type="transmembrane region" description="Helical" evidence="8">
    <location>
        <begin position="124"/>
        <end position="151"/>
    </location>
</feature>
<feature type="transmembrane region" description="Helical" evidence="8">
    <location>
        <begin position="40"/>
        <end position="66"/>
    </location>
</feature>
<feature type="transmembrane region" description="Helical" evidence="8">
    <location>
        <begin position="377"/>
        <end position="397"/>
    </location>
</feature>
<name>A0A7X2P7U7_9FIRM</name>
<evidence type="ECO:0000256" key="4">
    <source>
        <dbReference type="ARBA" id="ARBA00022692"/>
    </source>
</evidence>
<evidence type="ECO:0000256" key="1">
    <source>
        <dbReference type="ARBA" id="ARBA00004141"/>
    </source>
</evidence>
<keyword evidence="10" id="KW-1185">Reference proteome</keyword>
<feature type="transmembrane region" description="Helical" evidence="8">
    <location>
        <begin position="210"/>
        <end position="233"/>
    </location>
</feature>
<dbReference type="GO" id="GO:0008514">
    <property type="term" value="F:organic anion transmembrane transporter activity"/>
    <property type="evidence" value="ECO:0007669"/>
    <property type="project" value="UniProtKB-ARBA"/>
</dbReference>
<accession>A0A7X2P7U7</accession>
<evidence type="ECO:0000256" key="8">
    <source>
        <dbReference type="SAM" id="Phobius"/>
    </source>
</evidence>
<feature type="transmembrane region" description="Helical" evidence="8">
    <location>
        <begin position="351"/>
        <end position="370"/>
    </location>
</feature>
<dbReference type="InterPro" id="IPR001898">
    <property type="entry name" value="SLC13A/DASS"/>
</dbReference>
<dbReference type="AlphaFoldDB" id="A0A7X2P7U7"/>
<evidence type="ECO:0000313" key="9">
    <source>
        <dbReference type="EMBL" id="MST81396.1"/>
    </source>
</evidence>
<feature type="transmembrane region" description="Helical" evidence="8">
    <location>
        <begin position="291"/>
        <end position="309"/>
    </location>
</feature>
<evidence type="ECO:0000256" key="2">
    <source>
        <dbReference type="ARBA" id="ARBA00006772"/>
    </source>
</evidence>
<dbReference type="PANTHER" id="PTHR10283">
    <property type="entry name" value="SOLUTE CARRIER FAMILY 13 MEMBER"/>
    <property type="match status" value="1"/>
</dbReference>
<gene>
    <name evidence="9" type="ORF">FYJ60_03565</name>
</gene>
<dbReference type="EMBL" id="VUMV01000002">
    <property type="protein sequence ID" value="MST81396.1"/>
    <property type="molecule type" value="Genomic_DNA"/>
</dbReference>
<feature type="transmembrane region" description="Helical" evidence="8">
    <location>
        <begin position="172"/>
        <end position="190"/>
    </location>
</feature>
<evidence type="ECO:0000256" key="3">
    <source>
        <dbReference type="ARBA" id="ARBA00020150"/>
    </source>
</evidence>
<keyword evidence="5 8" id="KW-1133">Transmembrane helix</keyword>
<dbReference type="Pfam" id="PF00939">
    <property type="entry name" value="Na_sulph_symp"/>
    <property type="match status" value="1"/>
</dbReference>
<feature type="transmembrane region" description="Helical" evidence="8">
    <location>
        <begin position="78"/>
        <end position="100"/>
    </location>
</feature>
<comment type="similarity">
    <text evidence="2">Belongs to the SLC13A/DASS transporter (TC 2.A.47) family. NADC subfamily.</text>
</comment>
<reference evidence="9 10" key="1">
    <citation type="submission" date="2019-08" db="EMBL/GenBank/DDBJ databases">
        <title>In-depth cultivation of the pig gut microbiome towards novel bacterial diversity and tailored functional studies.</title>
        <authorList>
            <person name="Wylensek D."/>
            <person name="Hitch T.C.A."/>
            <person name="Clavel T."/>
        </authorList>
    </citation>
    <scope>NUCLEOTIDE SEQUENCE [LARGE SCALE GENOMIC DNA]</scope>
    <source>
        <strain evidence="9 10">Oil+RF-744-WCA-WT-13</strain>
    </source>
</reference>
<feature type="transmembrane region" description="Helical" evidence="8">
    <location>
        <begin position="436"/>
        <end position="457"/>
    </location>
</feature>
<feature type="transmembrane region" description="Helical" evidence="8">
    <location>
        <begin position="267"/>
        <end position="285"/>
    </location>
</feature>
<dbReference type="PANTHER" id="PTHR10283:SF82">
    <property type="entry name" value="SOLUTE CARRIER FAMILY 13 MEMBER 2"/>
    <property type="match status" value="1"/>
</dbReference>
<evidence type="ECO:0000256" key="7">
    <source>
        <dbReference type="ARBA" id="ARBA00031174"/>
    </source>
</evidence>
<sequence>MKTSARKSITGLLLCAILIIAAEIIPLADGVTRVGLLSLAVFFGTILMWILNSLPMCVTALLMMFLMPGLGVMKLEDVYSSFGGTAFFFAIATFAISLALENTSVPLRICNVLTRLAKGDPKKLVIAIMFACGLTSGIMSNLSTCIIYLNLGLALLKANNCEPGNSNLGKSLMIGIPCAAGVGGLITPAGTPGNLLIIQLLETQGITMSFLQWVLFFAPLALLCILIGSLWIVHLYKPEDISSEAIHTLQDNLEKTGSLKIQEKKTILIIAAMLICWLLGTWVSVLNVTVVAVVGMAVLFFPGIAVLDWKATAARINWDLCLTIGSVGVLIGGMTSTGIMDWIVARLFSGIAGWSLIPMFFVLGLVICIIRAFIPTAPAIVALFGAPLLSLVAVSGATPAALLALPAFWACAPMLLWIEPIYLFSYGYGYYKPLDLLKYGILPSLCMCGIMAFLPYYSRLFGL</sequence>
<comment type="caution">
    <text evidence="9">The sequence shown here is derived from an EMBL/GenBank/DDBJ whole genome shotgun (WGS) entry which is preliminary data.</text>
</comment>
<feature type="transmembrane region" description="Helical" evidence="8">
    <location>
        <begin position="321"/>
        <end position="345"/>
    </location>
</feature>
<evidence type="ECO:0000313" key="10">
    <source>
        <dbReference type="Proteomes" id="UP000466864"/>
    </source>
</evidence>
<protein>
    <recommendedName>
        <fullName evidence="3">Sodium-dependent dicarboxylate transporter SdcS</fullName>
    </recommendedName>
    <alternativeName>
        <fullName evidence="7">Na(+)/dicarboxylate symporter</fullName>
    </alternativeName>
</protein>
<dbReference type="GO" id="GO:0005886">
    <property type="term" value="C:plasma membrane"/>
    <property type="evidence" value="ECO:0007669"/>
    <property type="project" value="TreeGrafter"/>
</dbReference>
<comment type="subcellular location">
    <subcellularLocation>
        <location evidence="1">Membrane</location>
        <topology evidence="1">Multi-pass membrane protein</topology>
    </subcellularLocation>
</comment>
<dbReference type="RefSeq" id="WP_154457207.1">
    <property type="nucleotide sequence ID" value="NZ_VUMV01000002.1"/>
</dbReference>
<evidence type="ECO:0000256" key="5">
    <source>
        <dbReference type="ARBA" id="ARBA00022989"/>
    </source>
</evidence>
<keyword evidence="4 8" id="KW-0812">Transmembrane</keyword>
<dbReference type="Proteomes" id="UP000466864">
    <property type="component" value="Unassembled WGS sequence"/>
</dbReference>
<proteinExistence type="inferred from homology"/>
<keyword evidence="6 8" id="KW-0472">Membrane</keyword>
<evidence type="ECO:0000256" key="6">
    <source>
        <dbReference type="ARBA" id="ARBA00023136"/>
    </source>
</evidence>